<dbReference type="Proteomes" id="UP000184423">
    <property type="component" value="Unassembled WGS sequence"/>
</dbReference>
<protein>
    <submittedName>
        <fullName evidence="5">Histidine triad (HIT) family protein</fullName>
    </submittedName>
</protein>
<organism evidence="5 6">
    <name type="scientific">Caloramator proteoclasticus DSM 10124</name>
    <dbReference type="NCBI Taxonomy" id="1121262"/>
    <lineage>
        <taxon>Bacteria</taxon>
        <taxon>Bacillati</taxon>
        <taxon>Bacillota</taxon>
        <taxon>Clostridia</taxon>
        <taxon>Eubacteriales</taxon>
        <taxon>Clostridiaceae</taxon>
        <taxon>Caloramator</taxon>
    </lineage>
</organism>
<dbReference type="Gene3D" id="3.30.428.10">
    <property type="entry name" value="HIT-like"/>
    <property type="match status" value="1"/>
</dbReference>
<feature type="short sequence motif" description="Histidine triad motif" evidence="2 3">
    <location>
        <begin position="96"/>
        <end position="100"/>
    </location>
</feature>
<dbReference type="SUPFAM" id="SSF54197">
    <property type="entry name" value="HIT-like"/>
    <property type="match status" value="1"/>
</dbReference>
<gene>
    <name evidence="5" type="ORF">SAMN02746091_01266</name>
</gene>
<dbReference type="EMBL" id="FQVG01000020">
    <property type="protein sequence ID" value="SHE85975.1"/>
    <property type="molecule type" value="Genomic_DNA"/>
</dbReference>
<dbReference type="PRINTS" id="PR00332">
    <property type="entry name" value="HISTRIAD"/>
</dbReference>
<dbReference type="AlphaFoldDB" id="A0A1M4WXP7"/>
<dbReference type="InterPro" id="IPR019808">
    <property type="entry name" value="Histidine_triad_CS"/>
</dbReference>
<dbReference type="Pfam" id="PF01230">
    <property type="entry name" value="HIT"/>
    <property type="match status" value="1"/>
</dbReference>
<dbReference type="PANTHER" id="PTHR23089">
    <property type="entry name" value="HISTIDINE TRIAD HIT PROTEIN"/>
    <property type="match status" value="1"/>
</dbReference>
<feature type="domain" description="HIT" evidence="4">
    <location>
        <begin position="4"/>
        <end position="112"/>
    </location>
</feature>
<name>A0A1M4WXP7_9CLOT</name>
<dbReference type="InterPro" id="IPR036265">
    <property type="entry name" value="HIT-like_sf"/>
</dbReference>
<keyword evidence="6" id="KW-1185">Reference proteome</keyword>
<evidence type="ECO:0000256" key="1">
    <source>
        <dbReference type="PIRSR" id="PIRSR601310-1"/>
    </source>
</evidence>
<sequence>MDCIFCKIANGEIPASKVYEDEYVIAFKDINPVAPVHILVIPKKHYESVLEIDTDGSILNKIFNAVKIIAQQMNLTNEGFRLVTNTGEQAGQTVKHIHFHLIGGRDFQWPPG</sequence>
<dbReference type="PROSITE" id="PS51084">
    <property type="entry name" value="HIT_2"/>
    <property type="match status" value="1"/>
</dbReference>
<dbReference type="InterPro" id="IPR001310">
    <property type="entry name" value="Histidine_triad_HIT"/>
</dbReference>
<accession>A0A1M4WXP7</accession>
<dbReference type="GO" id="GO:0003824">
    <property type="term" value="F:catalytic activity"/>
    <property type="evidence" value="ECO:0007669"/>
    <property type="project" value="InterPro"/>
</dbReference>
<proteinExistence type="predicted"/>
<dbReference type="CDD" id="cd01276">
    <property type="entry name" value="PKCI_related"/>
    <property type="match status" value="1"/>
</dbReference>
<evidence type="ECO:0000256" key="2">
    <source>
        <dbReference type="PIRSR" id="PIRSR601310-3"/>
    </source>
</evidence>
<evidence type="ECO:0000313" key="5">
    <source>
        <dbReference type="EMBL" id="SHE85975.1"/>
    </source>
</evidence>
<dbReference type="InterPro" id="IPR011146">
    <property type="entry name" value="HIT-like"/>
</dbReference>
<dbReference type="PROSITE" id="PS00892">
    <property type="entry name" value="HIT_1"/>
    <property type="match status" value="1"/>
</dbReference>
<reference evidence="6" key="1">
    <citation type="submission" date="2016-11" db="EMBL/GenBank/DDBJ databases">
        <authorList>
            <person name="Varghese N."/>
            <person name="Submissions S."/>
        </authorList>
    </citation>
    <scope>NUCLEOTIDE SEQUENCE [LARGE SCALE GENOMIC DNA]</scope>
    <source>
        <strain evidence="6">DSM 10124</strain>
    </source>
</reference>
<feature type="active site" description="Tele-AMP-histidine intermediate" evidence="1">
    <location>
        <position position="98"/>
    </location>
</feature>
<evidence type="ECO:0000259" key="4">
    <source>
        <dbReference type="PROSITE" id="PS51084"/>
    </source>
</evidence>
<evidence type="ECO:0000313" key="6">
    <source>
        <dbReference type="Proteomes" id="UP000184423"/>
    </source>
</evidence>
<evidence type="ECO:0000256" key="3">
    <source>
        <dbReference type="PROSITE-ProRule" id="PRU00464"/>
    </source>
</evidence>